<organism evidence="5 6">
    <name type="scientific">Paraburkholderia aromaticivorans</name>
    <dbReference type="NCBI Taxonomy" id="2026199"/>
    <lineage>
        <taxon>Bacteria</taxon>
        <taxon>Pseudomonadati</taxon>
        <taxon>Pseudomonadota</taxon>
        <taxon>Betaproteobacteria</taxon>
        <taxon>Burkholderiales</taxon>
        <taxon>Burkholderiaceae</taxon>
        <taxon>Paraburkholderia</taxon>
    </lineage>
</organism>
<dbReference type="InterPro" id="IPR011108">
    <property type="entry name" value="RMMBL"/>
</dbReference>
<keyword evidence="6" id="KW-1185">Reference proteome</keyword>
<feature type="domain" description="Metallo-beta-lactamase" evidence="3">
    <location>
        <begin position="13"/>
        <end position="230"/>
    </location>
</feature>
<evidence type="ECO:0000256" key="1">
    <source>
        <dbReference type="ARBA" id="ARBA00022801"/>
    </source>
</evidence>
<name>A0A248VKH9_9BURK</name>
<evidence type="ECO:0000259" key="4">
    <source>
        <dbReference type="SMART" id="SM01027"/>
    </source>
</evidence>
<dbReference type="Gene3D" id="3.60.15.10">
    <property type="entry name" value="Ribonuclease Z/Hydroxyacylglutathione hydrolase-like"/>
    <property type="match status" value="1"/>
</dbReference>
<sequence>MKLTFLGAAETVTGSKYLLEGAGLRILIDCGLFQGTKNLRLRNWNPLQIDVGKLDAVILTHAHLDHSGYLPMLVRTGYRRPVYCTRGTRDLCQIMLRDSAKLQEEEAGYANRHGLSKHHPALPLYTLEDAENALELLEARDFDVPKQLNDHACFRLLPAGHILGAASVVLCVEGKVIAFSGDLGRPDDPIMRAPMPLARADYLVVESTYGDRLHERTDPATELAEVFESTFRRGGVVVIPCFAVGRAQSILHYIVQLKASGRMANVPVFLDSPMATSVTQLYRHHVGEHRLSSTEANAISNAAQMVRTVEESKAILSLNGPRVIIAGSGMATGGRVVHHLKAFAPDFRNTIALVGYQAAGTRGAALAAGAPTIKIHGDYVRVRASVVSLSSLSAHADYAETLSWLRSIPQPPQRTFVTHGEPAAADAMRRHIEETYHWPCEVPIYLETVELSGSVGTVGVDPCAAITNAASPPGVPPPTAASTRSAE</sequence>
<dbReference type="InterPro" id="IPR001279">
    <property type="entry name" value="Metallo-B-lactamas"/>
</dbReference>
<protein>
    <submittedName>
        <fullName evidence="5">MBL fold metallo-hydrolase</fullName>
    </submittedName>
</protein>
<dbReference type="PANTHER" id="PTHR11203">
    <property type="entry name" value="CLEAVAGE AND POLYADENYLATION SPECIFICITY FACTOR FAMILY MEMBER"/>
    <property type="match status" value="1"/>
</dbReference>
<dbReference type="EMBL" id="CP022989">
    <property type="protein sequence ID" value="ASV99041.1"/>
    <property type="molecule type" value="Genomic_DNA"/>
</dbReference>
<dbReference type="OrthoDB" id="9803916at2"/>
<dbReference type="KEGG" id="parb:CJU94_13300"/>
<dbReference type="InterPro" id="IPR036866">
    <property type="entry name" value="RibonucZ/Hydroxyglut_hydro"/>
</dbReference>
<evidence type="ECO:0000259" key="3">
    <source>
        <dbReference type="SMART" id="SM00849"/>
    </source>
</evidence>
<accession>A0A248VKH9</accession>
<dbReference type="Pfam" id="PF07521">
    <property type="entry name" value="RMMBL"/>
    <property type="match status" value="1"/>
</dbReference>
<dbReference type="Gene3D" id="3.40.50.10890">
    <property type="match status" value="1"/>
</dbReference>
<gene>
    <name evidence="5" type="ORF">CJU94_13300</name>
</gene>
<dbReference type="CDD" id="cd16295">
    <property type="entry name" value="TTHA0252-CPSF-like_MBL-fold"/>
    <property type="match status" value="1"/>
</dbReference>
<feature type="domain" description="Beta-Casp" evidence="4">
    <location>
        <begin position="247"/>
        <end position="366"/>
    </location>
</feature>
<dbReference type="GO" id="GO:0004521">
    <property type="term" value="F:RNA endonuclease activity"/>
    <property type="evidence" value="ECO:0007669"/>
    <property type="project" value="TreeGrafter"/>
</dbReference>
<evidence type="ECO:0000256" key="2">
    <source>
        <dbReference type="SAM" id="MobiDB-lite"/>
    </source>
</evidence>
<dbReference type="RefSeq" id="WP_095419065.1">
    <property type="nucleotide sequence ID" value="NZ_CP022989.1"/>
</dbReference>
<dbReference type="SMART" id="SM00849">
    <property type="entry name" value="Lactamase_B"/>
    <property type="match status" value="1"/>
</dbReference>
<dbReference type="InterPro" id="IPR022712">
    <property type="entry name" value="Beta_Casp"/>
</dbReference>
<dbReference type="Proteomes" id="UP000215158">
    <property type="component" value="Chromosome 1"/>
</dbReference>
<dbReference type="PANTHER" id="PTHR11203:SF37">
    <property type="entry name" value="INTEGRATOR COMPLEX SUBUNIT 11"/>
    <property type="match status" value="1"/>
</dbReference>
<dbReference type="InterPro" id="IPR050698">
    <property type="entry name" value="MBL"/>
</dbReference>
<reference evidence="5 6" key="1">
    <citation type="submission" date="2017-08" db="EMBL/GenBank/DDBJ databases">
        <title>Identification and genetic characteristics of simultaneous BTEX- and naphthalene-degrading Paraburkholderia sp. BN5 isolated from petroleum-contaminated soil.</title>
        <authorList>
            <person name="Lee Y."/>
            <person name="Jeon C.O."/>
        </authorList>
    </citation>
    <scope>NUCLEOTIDE SEQUENCE [LARGE SCALE GENOMIC DNA]</scope>
    <source>
        <strain evidence="5 6">BN5</strain>
    </source>
</reference>
<proteinExistence type="predicted"/>
<dbReference type="GO" id="GO:0016787">
    <property type="term" value="F:hydrolase activity"/>
    <property type="evidence" value="ECO:0007669"/>
    <property type="project" value="UniProtKB-KW"/>
</dbReference>
<dbReference type="SMART" id="SM01027">
    <property type="entry name" value="Beta-Casp"/>
    <property type="match status" value="1"/>
</dbReference>
<evidence type="ECO:0000313" key="6">
    <source>
        <dbReference type="Proteomes" id="UP000215158"/>
    </source>
</evidence>
<dbReference type="AlphaFoldDB" id="A0A248VKH9"/>
<dbReference type="SUPFAM" id="SSF56281">
    <property type="entry name" value="Metallo-hydrolase/oxidoreductase"/>
    <property type="match status" value="1"/>
</dbReference>
<feature type="region of interest" description="Disordered" evidence="2">
    <location>
        <begin position="468"/>
        <end position="487"/>
    </location>
</feature>
<dbReference type="Pfam" id="PF00753">
    <property type="entry name" value="Lactamase_B"/>
    <property type="match status" value="1"/>
</dbReference>
<evidence type="ECO:0000313" key="5">
    <source>
        <dbReference type="EMBL" id="ASV99041.1"/>
    </source>
</evidence>
<dbReference type="Pfam" id="PF10996">
    <property type="entry name" value="Beta-Casp"/>
    <property type="match status" value="1"/>
</dbReference>
<keyword evidence="1 5" id="KW-0378">Hydrolase</keyword>